<protein>
    <submittedName>
        <fullName evidence="2">Uncharacterized protein</fullName>
    </submittedName>
</protein>
<evidence type="ECO:0000256" key="1">
    <source>
        <dbReference type="SAM" id="MobiDB-lite"/>
    </source>
</evidence>
<feature type="region of interest" description="Disordered" evidence="1">
    <location>
        <begin position="52"/>
        <end position="74"/>
    </location>
</feature>
<gene>
    <name evidence="2" type="ORF">DAEQUDRAFT_139570</name>
</gene>
<dbReference type="Proteomes" id="UP000076727">
    <property type="component" value="Unassembled WGS sequence"/>
</dbReference>
<dbReference type="AlphaFoldDB" id="A0A165RTP2"/>
<dbReference type="EMBL" id="KV429047">
    <property type="protein sequence ID" value="KZT71144.1"/>
    <property type="molecule type" value="Genomic_DNA"/>
</dbReference>
<proteinExistence type="predicted"/>
<organism evidence="2 3">
    <name type="scientific">Daedalea quercina L-15889</name>
    <dbReference type="NCBI Taxonomy" id="1314783"/>
    <lineage>
        <taxon>Eukaryota</taxon>
        <taxon>Fungi</taxon>
        <taxon>Dikarya</taxon>
        <taxon>Basidiomycota</taxon>
        <taxon>Agaricomycotina</taxon>
        <taxon>Agaricomycetes</taxon>
        <taxon>Polyporales</taxon>
        <taxon>Fomitopsis</taxon>
    </lineage>
</organism>
<evidence type="ECO:0000313" key="3">
    <source>
        <dbReference type="Proteomes" id="UP000076727"/>
    </source>
</evidence>
<keyword evidence="3" id="KW-1185">Reference proteome</keyword>
<accession>A0A165RTP2</accession>
<sequence>MLLHRRQYVAAVSLPLELPPFPAGGHTEASPACNAHCATLRLEARTEPHHLPAKGIVQGTQGAPFVATEEAEGR</sequence>
<name>A0A165RTP2_9APHY</name>
<evidence type="ECO:0000313" key="2">
    <source>
        <dbReference type="EMBL" id="KZT71144.1"/>
    </source>
</evidence>
<reference evidence="2 3" key="1">
    <citation type="journal article" date="2016" name="Mol. Biol. Evol.">
        <title>Comparative Genomics of Early-Diverging Mushroom-Forming Fungi Provides Insights into the Origins of Lignocellulose Decay Capabilities.</title>
        <authorList>
            <person name="Nagy L.G."/>
            <person name="Riley R."/>
            <person name="Tritt A."/>
            <person name="Adam C."/>
            <person name="Daum C."/>
            <person name="Floudas D."/>
            <person name="Sun H."/>
            <person name="Yadav J.S."/>
            <person name="Pangilinan J."/>
            <person name="Larsson K.H."/>
            <person name="Matsuura K."/>
            <person name="Barry K."/>
            <person name="Labutti K."/>
            <person name="Kuo R."/>
            <person name="Ohm R.A."/>
            <person name="Bhattacharya S.S."/>
            <person name="Shirouzu T."/>
            <person name="Yoshinaga Y."/>
            <person name="Martin F.M."/>
            <person name="Grigoriev I.V."/>
            <person name="Hibbett D.S."/>
        </authorList>
    </citation>
    <scope>NUCLEOTIDE SEQUENCE [LARGE SCALE GENOMIC DNA]</scope>
    <source>
        <strain evidence="2 3">L-15889</strain>
    </source>
</reference>